<dbReference type="Proteomes" id="UP000518206">
    <property type="component" value="Unassembled WGS sequence"/>
</dbReference>
<comment type="caution">
    <text evidence="1">The sequence shown here is derived from an EMBL/GenBank/DDBJ whole genome shotgun (WGS) entry which is preliminary data.</text>
</comment>
<dbReference type="RefSeq" id="WP_183294647.1">
    <property type="nucleotide sequence ID" value="NZ_JACHVX010000001.1"/>
</dbReference>
<evidence type="ECO:0000313" key="1">
    <source>
        <dbReference type="EMBL" id="MBB2921669.1"/>
    </source>
</evidence>
<gene>
    <name evidence="1" type="ORF">FHR80_000563</name>
</gene>
<reference evidence="1 2" key="1">
    <citation type="submission" date="2020-08" db="EMBL/GenBank/DDBJ databases">
        <title>The Agave Microbiome: Exploring the role of microbial communities in plant adaptations to desert environments.</title>
        <authorList>
            <person name="Partida-Martinez L.P."/>
        </authorList>
    </citation>
    <scope>NUCLEOTIDE SEQUENCE [LARGE SCALE GENOMIC DNA]</scope>
    <source>
        <strain evidence="1 2">RAS26</strain>
    </source>
</reference>
<evidence type="ECO:0000313" key="2">
    <source>
        <dbReference type="Proteomes" id="UP000518206"/>
    </source>
</evidence>
<sequence>MWHFNLTVDSVFAHSLSQNAQAHLSGLGWRIVAPGDPTGVTRVFVLLSDAAKTARRVHVFLEANGRISSAQLA</sequence>
<proteinExistence type="predicted"/>
<accession>A0A7W4YA36</accession>
<organism evidence="1 2">
    <name type="scientific">Cellulomonas cellasea</name>
    <dbReference type="NCBI Taxonomy" id="43670"/>
    <lineage>
        <taxon>Bacteria</taxon>
        <taxon>Bacillati</taxon>
        <taxon>Actinomycetota</taxon>
        <taxon>Actinomycetes</taxon>
        <taxon>Micrococcales</taxon>
        <taxon>Cellulomonadaceae</taxon>
        <taxon>Cellulomonas</taxon>
    </lineage>
</organism>
<dbReference type="AlphaFoldDB" id="A0A7W4YA36"/>
<protein>
    <submittedName>
        <fullName evidence="1">Uncharacterized protein</fullName>
    </submittedName>
</protein>
<name>A0A7W4YA36_9CELL</name>
<reference evidence="1 2" key="2">
    <citation type="submission" date="2020-08" db="EMBL/GenBank/DDBJ databases">
        <authorList>
            <person name="Partida-Martinez L."/>
            <person name="Huntemann M."/>
            <person name="Clum A."/>
            <person name="Wang J."/>
            <person name="Palaniappan K."/>
            <person name="Ritter S."/>
            <person name="Chen I.-M."/>
            <person name="Stamatis D."/>
            <person name="Reddy T."/>
            <person name="O'Malley R."/>
            <person name="Daum C."/>
            <person name="Shapiro N."/>
            <person name="Ivanova N."/>
            <person name="Kyrpides N."/>
            <person name="Woyke T."/>
        </authorList>
    </citation>
    <scope>NUCLEOTIDE SEQUENCE [LARGE SCALE GENOMIC DNA]</scope>
    <source>
        <strain evidence="1 2">RAS26</strain>
    </source>
</reference>
<dbReference type="EMBL" id="JACHVX010000001">
    <property type="protein sequence ID" value="MBB2921669.1"/>
    <property type="molecule type" value="Genomic_DNA"/>
</dbReference>